<name>A0ABD0L488_9CAEN</name>
<proteinExistence type="predicted"/>
<reference evidence="1 2" key="1">
    <citation type="journal article" date="2023" name="Sci. Data">
        <title>Genome assembly of the Korean intertidal mud-creeper Batillaria attramentaria.</title>
        <authorList>
            <person name="Patra A.K."/>
            <person name="Ho P.T."/>
            <person name="Jun S."/>
            <person name="Lee S.J."/>
            <person name="Kim Y."/>
            <person name="Won Y.J."/>
        </authorList>
    </citation>
    <scope>NUCLEOTIDE SEQUENCE [LARGE SCALE GENOMIC DNA]</scope>
    <source>
        <strain evidence="1">Wonlab-2016</strain>
    </source>
</reference>
<dbReference type="Proteomes" id="UP001519460">
    <property type="component" value="Unassembled WGS sequence"/>
</dbReference>
<protein>
    <submittedName>
        <fullName evidence="1">Uncharacterized protein</fullName>
    </submittedName>
</protein>
<dbReference type="InterPro" id="IPR036691">
    <property type="entry name" value="Endo/exonu/phosph_ase_sf"/>
</dbReference>
<evidence type="ECO:0000313" key="1">
    <source>
        <dbReference type="EMBL" id="KAK7494348.1"/>
    </source>
</evidence>
<feature type="non-terminal residue" evidence="1">
    <location>
        <position position="176"/>
    </location>
</feature>
<comment type="caution">
    <text evidence="1">The sequence shown here is derived from an EMBL/GenBank/DDBJ whole genome shotgun (WGS) entry which is preliminary data.</text>
</comment>
<gene>
    <name evidence="1" type="ORF">BaRGS_00014451</name>
</gene>
<keyword evidence="2" id="KW-1185">Reference proteome</keyword>
<accession>A0ABD0L488</accession>
<organism evidence="1 2">
    <name type="scientific">Batillaria attramentaria</name>
    <dbReference type="NCBI Taxonomy" id="370345"/>
    <lineage>
        <taxon>Eukaryota</taxon>
        <taxon>Metazoa</taxon>
        <taxon>Spiralia</taxon>
        <taxon>Lophotrochozoa</taxon>
        <taxon>Mollusca</taxon>
        <taxon>Gastropoda</taxon>
        <taxon>Caenogastropoda</taxon>
        <taxon>Sorbeoconcha</taxon>
        <taxon>Cerithioidea</taxon>
        <taxon>Batillariidae</taxon>
        <taxon>Batillaria</taxon>
    </lineage>
</organism>
<dbReference type="AlphaFoldDB" id="A0ABD0L488"/>
<dbReference type="SUPFAM" id="SSF56219">
    <property type="entry name" value="DNase I-like"/>
    <property type="match status" value="1"/>
</dbReference>
<dbReference type="EMBL" id="JACVVK020000084">
    <property type="protein sequence ID" value="KAK7494348.1"/>
    <property type="molecule type" value="Genomic_DNA"/>
</dbReference>
<feature type="non-terminal residue" evidence="1">
    <location>
        <position position="1"/>
    </location>
</feature>
<sequence>ISAAKNRTATLSTNHCPRLTYRTNDRRRISRSSSYLISNLPNMPRICTVLFDTGTRDVHISRFLFDKPLAFFKTWTSPDGRTVNQIDHITIGRKWRRSLLDVRAKRGADAASDHHLVIAAIKIKLKAYRDQADRPSHKYNVHSLKESVKTNAFRLYSDDSINMKADIPMYGVRLAR</sequence>
<evidence type="ECO:0000313" key="2">
    <source>
        <dbReference type="Proteomes" id="UP001519460"/>
    </source>
</evidence>